<keyword evidence="2" id="KW-1185">Reference proteome</keyword>
<sequence length="202" mass="22086">MRLHLALAALQAVRSEYFPSVDPSTTWQAPRMLPWDPLRATFLDVGRAGSARALDSVLVAWTPAWNPWCAVGHYEVQSRRPAGHPLSFHERERVQHREMEDDAWPGDDAWTNWSQAFSGPGRAYALRVEAGAAHAVQVRVRACGVAVATHGCSAWSAAQTAHTVLSATRDKVNIYIRGTGKNAPATNEIMVNEEGPADLSPP</sequence>
<evidence type="ECO:0000313" key="2">
    <source>
        <dbReference type="Proteomes" id="UP001189429"/>
    </source>
</evidence>
<evidence type="ECO:0000313" key="1">
    <source>
        <dbReference type="EMBL" id="CAK0863621.1"/>
    </source>
</evidence>
<dbReference type="Proteomes" id="UP001189429">
    <property type="component" value="Unassembled WGS sequence"/>
</dbReference>
<evidence type="ECO:0008006" key="3">
    <source>
        <dbReference type="Google" id="ProtNLM"/>
    </source>
</evidence>
<organism evidence="1 2">
    <name type="scientific">Prorocentrum cordatum</name>
    <dbReference type="NCBI Taxonomy" id="2364126"/>
    <lineage>
        <taxon>Eukaryota</taxon>
        <taxon>Sar</taxon>
        <taxon>Alveolata</taxon>
        <taxon>Dinophyceae</taxon>
        <taxon>Prorocentrales</taxon>
        <taxon>Prorocentraceae</taxon>
        <taxon>Prorocentrum</taxon>
    </lineage>
</organism>
<reference evidence="1" key="1">
    <citation type="submission" date="2023-10" db="EMBL/GenBank/DDBJ databases">
        <authorList>
            <person name="Chen Y."/>
            <person name="Shah S."/>
            <person name="Dougan E. K."/>
            <person name="Thang M."/>
            <person name="Chan C."/>
        </authorList>
    </citation>
    <scope>NUCLEOTIDE SEQUENCE [LARGE SCALE GENOMIC DNA]</scope>
</reference>
<proteinExistence type="predicted"/>
<gene>
    <name evidence="1" type="ORF">PCOR1329_LOCUS51723</name>
</gene>
<protein>
    <recommendedName>
        <fullName evidence="3">Beta-galactosidase</fullName>
    </recommendedName>
</protein>
<dbReference type="EMBL" id="CAUYUJ010016282">
    <property type="protein sequence ID" value="CAK0863621.1"/>
    <property type="molecule type" value="Genomic_DNA"/>
</dbReference>
<comment type="caution">
    <text evidence="1">The sequence shown here is derived from an EMBL/GenBank/DDBJ whole genome shotgun (WGS) entry which is preliminary data.</text>
</comment>
<accession>A0ABN9UUC5</accession>
<name>A0ABN9UUC5_9DINO</name>